<evidence type="ECO:0000256" key="1">
    <source>
        <dbReference type="SAM" id="MobiDB-lite"/>
    </source>
</evidence>
<dbReference type="EMBL" id="KZ678985">
    <property type="protein sequence ID" value="PSR73364.1"/>
    <property type="molecule type" value="Genomic_DNA"/>
</dbReference>
<dbReference type="AlphaFoldDB" id="A0A2T2ZRL5"/>
<feature type="compositionally biased region" description="Low complexity" evidence="1">
    <location>
        <begin position="32"/>
        <end position="41"/>
    </location>
</feature>
<feature type="compositionally biased region" description="Pro residues" evidence="1">
    <location>
        <begin position="189"/>
        <end position="205"/>
    </location>
</feature>
<dbReference type="GO" id="GO:0004672">
    <property type="term" value="F:protein kinase activity"/>
    <property type="evidence" value="ECO:0007669"/>
    <property type="project" value="InterPro"/>
</dbReference>
<gene>
    <name evidence="3" type="ORF">BD289DRAFT_487563</name>
</gene>
<evidence type="ECO:0000313" key="4">
    <source>
        <dbReference type="Proteomes" id="UP000241462"/>
    </source>
</evidence>
<protein>
    <recommendedName>
        <fullName evidence="2">Protein kinase domain-containing protein</fullName>
    </recommendedName>
</protein>
<dbReference type="InterPro" id="IPR011009">
    <property type="entry name" value="Kinase-like_dom_sf"/>
</dbReference>
<dbReference type="InterPro" id="IPR000719">
    <property type="entry name" value="Prot_kinase_dom"/>
</dbReference>
<accession>A0A2T2ZRL5</accession>
<feature type="compositionally biased region" description="Polar residues" evidence="1">
    <location>
        <begin position="169"/>
        <end position="179"/>
    </location>
</feature>
<proteinExistence type="predicted"/>
<dbReference type="SUPFAM" id="SSF56112">
    <property type="entry name" value="Protein kinase-like (PK-like)"/>
    <property type="match status" value="1"/>
</dbReference>
<dbReference type="Proteomes" id="UP000241462">
    <property type="component" value="Unassembled WGS sequence"/>
</dbReference>
<dbReference type="GO" id="GO:0005524">
    <property type="term" value="F:ATP binding"/>
    <property type="evidence" value="ECO:0007669"/>
    <property type="project" value="InterPro"/>
</dbReference>
<dbReference type="PROSITE" id="PS50011">
    <property type="entry name" value="PROTEIN_KINASE_DOM"/>
    <property type="match status" value="1"/>
</dbReference>
<feature type="domain" description="Protein kinase" evidence="2">
    <location>
        <begin position="108"/>
        <end position="362"/>
    </location>
</feature>
<feature type="compositionally biased region" description="Low complexity" evidence="1">
    <location>
        <begin position="50"/>
        <end position="67"/>
    </location>
</feature>
<keyword evidence="4" id="KW-1185">Reference proteome</keyword>
<name>A0A2T2ZRL5_9PEZI</name>
<feature type="compositionally biased region" description="Basic residues" evidence="1">
    <location>
        <begin position="93"/>
        <end position="104"/>
    </location>
</feature>
<dbReference type="OrthoDB" id="4062651at2759"/>
<feature type="region of interest" description="Disordered" evidence="1">
    <location>
        <begin position="168"/>
        <end position="205"/>
    </location>
</feature>
<feature type="region of interest" description="Disordered" evidence="1">
    <location>
        <begin position="1"/>
        <end position="113"/>
    </location>
</feature>
<dbReference type="InParanoid" id="A0A2T2ZRL5"/>
<evidence type="ECO:0000313" key="3">
    <source>
        <dbReference type="EMBL" id="PSR73364.1"/>
    </source>
</evidence>
<organism evidence="3 4">
    <name type="scientific">Coniella lustricola</name>
    <dbReference type="NCBI Taxonomy" id="2025994"/>
    <lineage>
        <taxon>Eukaryota</taxon>
        <taxon>Fungi</taxon>
        <taxon>Dikarya</taxon>
        <taxon>Ascomycota</taxon>
        <taxon>Pezizomycotina</taxon>
        <taxon>Sordariomycetes</taxon>
        <taxon>Sordariomycetidae</taxon>
        <taxon>Diaporthales</taxon>
        <taxon>Schizoparmaceae</taxon>
        <taxon>Coniella</taxon>
    </lineage>
</organism>
<evidence type="ECO:0000259" key="2">
    <source>
        <dbReference type="PROSITE" id="PS50011"/>
    </source>
</evidence>
<sequence length="362" mass="39928">MAGAQHFIQRVNTSKLPLPRREPEPVRAVQGRFARLTAFLRFARREGQEPEQQGQQQQRQQNQMQRPAPAPEGAERGAKKSAGSQHKGESSKRVKGGKVTKTRKPTPFLTAQMFAGNAGGQVYKGKGKSGGGAAAAGQGDDDDGGGPSETTTFLQRVAAGQPIAMPTKQGLQQPQKTANQPQKQLLQPRPLPLPQEDLPGPPPPYTTAEINAIRSARCDLDDREDIILLENMSNGSVHNLIYRLVERQQHLSNRMLWLIFECLFKSCVAMAYPERWWEPGRDAWIEAMRLVDERVPLSAVPVVPGGPVRLPERPMVHFDLDPQNVLIGDFGQPGQAHSIMPVFKVADPGLSQIINDKTRECE</sequence>
<feature type="region of interest" description="Disordered" evidence="1">
    <location>
        <begin position="125"/>
        <end position="151"/>
    </location>
</feature>
<reference evidence="3 4" key="1">
    <citation type="journal article" date="2018" name="Mycol. Prog.">
        <title>Coniella lustricola, a new species from submerged detritus.</title>
        <authorList>
            <person name="Raudabaugh D.B."/>
            <person name="Iturriaga T."/>
            <person name="Carver A."/>
            <person name="Mondo S."/>
            <person name="Pangilinan J."/>
            <person name="Lipzen A."/>
            <person name="He G."/>
            <person name="Amirebrahimi M."/>
            <person name="Grigoriev I.V."/>
            <person name="Miller A.N."/>
        </authorList>
    </citation>
    <scope>NUCLEOTIDE SEQUENCE [LARGE SCALE GENOMIC DNA]</scope>
    <source>
        <strain evidence="3 4">B22-T-1</strain>
    </source>
</reference>
<dbReference type="STRING" id="2025994.A0A2T2ZRL5"/>